<evidence type="ECO:0000256" key="1">
    <source>
        <dbReference type="ARBA" id="ARBA00008361"/>
    </source>
</evidence>
<protein>
    <recommendedName>
        <fullName evidence="5">Methyltransferase type 11 domain-containing protein</fullName>
    </recommendedName>
</protein>
<keyword evidence="2" id="KW-0489">Methyltransferase</keyword>
<proteinExistence type="inferred from homology"/>
<dbReference type="AlphaFoldDB" id="A0A813IVR8"/>
<comment type="caution">
    <text evidence="6">The sequence shown here is derived from an EMBL/GenBank/DDBJ whole genome shotgun (WGS) entry which is preliminary data.</text>
</comment>
<reference evidence="6" key="1">
    <citation type="submission" date="2021-02" db="EMBL/GenBank/DDBJ databases">
        <authorList>
            <person name="Dougan E. K."/>
            <person name="Rhodes N."/>
            <person name="Thang M."/>
            <person name="Chan C."/>
        </authorList>
    </citation>
    <scope>NUCLEOTIDE SEQUENCE</scope>
</reference>
<dbReference type="Pfam" id="PF08241">
    <property type="entry name" value="Methyltransf_11"/>
    <property type="match status" value="1"/>
</dbReference>
<evidence type="ECO:0000259" key="5">
    <source>
        <dbReference type="Pfam" id="PF08241"/>
    </source>
</evidence>
<dbReference type="GO" id="GO:0008757">
    <property type="term" value="F:S-adenosylmethionine-dependent methyltransferase activity"/>
    <property type="evidence" value="ECO:0007669"/>
    <property type="project" value="InterPro"/>
</dbReference>
<accession>A0A813IVR8</accession>
<dbReference type="GO" id="GO:0032259">
    <property type="term" value="P:methylation"/>
    <property type="evidence" value="ECO:0007669"/>
    <property type="project" value="UniProtKB-KW"/>
</dbReference>
<evidence type="ECO:0000256" key="3">
    <source>
        <dbReference type="ARBA" id="ARBA00022679"/>
    </source>
</evidence>
<sequence length="296" mass="32834">MASVSADGSPTTAIGGCAEATLGADAAGLSAEKDGVALPDFGNKDYWDLQYSKAADEGEEVYDWLLGWEQLRWLLEPLLAHDPRRAVLHLGNGNSPLPEEMYDAGYHVQTSVDISRVVMEQMAARNRGARPELRWLAADARELGTKDVPSDSFELVIDKSTMDALFCHEEHALAIGQFIKEAFRVTSLGGVFLSVSMHRPNSVLRWLRRRAFPWTVRVVPFEHEQDSRPTPVAGGRRRRPACHAYICSNKQGPADQILQGCGGSHWPALLQRLRGHPESDVSEEEDSSEEQEEEDD</sequence>
<feature type="region of interest" description="Disordered" evidence="4">
    <location>
        <begin position="272"/>
        <end position="296"/>
    </location>
</feature>
<dbReference type="InterPro" id="IPR013216">
    <property type="entry name" value="Methyltransf_11"/>
</dbReference>
<evidence type="ECO:0000256" key="4">
    <source>
        <dbReference type="SAM" id="MobiDB-lite"/>
    </source>
</evidence>
<keyword evidence="3" id="KW-0808">Transferase</keyword>
<evidence type="ECO:0000313" key="6">
    <source>
        <dbReference type="EMBL" id="CAE8657448.1"/>
    </source>
</evidence>
<name>A0A813IVR8_POLGL</name>
<dbReference type="PANTHER" id="PTHR12176">
    <property type="entry name" value="SAM-DEPENDENT METHYLTRANSFERASE SUPERFAMILY PROTEIN"/>
    <property type="match status" value="1"/>
</dbReference>
<evidence type="ECO:0000256" key="2">
    <source>
        <dbReference type="ARBA" id="ARBA00022603"/>
    </source>
</evidence>
<evidence type="ECO:0000313" key="7">
    <source>
        <dbReference type="Proteomes" id="UP000626109"/>
    </source>
</evidence>
<feature type="compositionally biased region" description="Acidic residues" evidence="4">
    <location>
        <begin position="280"/>
        <end position="296"/>
    </location>
</feature>
<dbReference type="EMBL" id="CAJNNW010015196">
    <property type="protein sequence ID" value="CAE8657448.1"/>
    <property type="molecule type" value="Genomic_DNA"/>
</dbReference>
<dbReference type="InterPro" id="IPR051419">
    <property type="entry name" value="Lys/N-term_MeTrsfase_sf"/>
</dbReference>
<dbReference type="Gene3D" id="3.40.50.150">
    <property type="entry name" value="Vaccinia Virus protein VP39"/>
    <property type="match status" value="1"/>
</dbReference>
<dbReference type="CDD" id="cd02440">
    <property type="entry name" value="AdoMet_MTases"/>
    <property type="match status" value="1"/>
</dbReference>
<dbReference type="Proteomes" id="UP000626109">
    <property type="component" value="Unassembled WGS sequence"/>
</dbReference>
<gene>
    <name evidence="6" type="ORF">PGLA2088_LOCUS12812</name>
</gene>
<organism evidence="6 7">
    <name type="scientific">Polarella glacialis</name>
    <name type="common">Dinoflagellate</name>
    <dbReference type="NCBI Taxonomy" id="89957"/>
    <lineage>
        <taxon>Eukaryota</taxon>
        <taxon>Sar</taxon>
        <taxon>Alveolata</taxon>
        <taxon>Dinophyceae</taxon>
        <taxon>Suessiales</taxon>
        <taxon>Suessiaceae</taxon>
        <taxon>Polarella</taxon>
    </lineage>
</organism>
<feature type="domain" description="Methyltransferase type 11" evidence="5">
    <location>
        <begin position="88"/>
        <end position="193"/>
    </location>
</feature>
<dbReference type="SUPFAM" id="SSF53335">
    <property type="entry name" value="S-adenosyl-L-methionine-dependent methyltransferases"/>
    <property type="match status" value="1"/>
</dbReference>
<dbReference type="InterPro" id="IPR029063">
    <property type="entry name" value="SAM-dependent_MTases_sf"/>
</dbReference>
<comment type="similarity">
    <text evidence="1">Belongs to the methyltransferase superfamily.</text>
</comment>